<proteinExistence type="predicted"/>
<dbReference type="InterPro" id="IPR028992">
    <property type="entry name" value="Hedgehog/Intein_dom"/>
</dbReference>
<evidence type="ECO:0000313" key="2">
    <source>
        <dbReference type="EMBL" id="GAN52955.1"/>
    </source>
</evidence>
<dbReference type="InterPro" id="IPR012332">
    <property type="entry name" value="Autotransporter_pectin_lyase_C"/>
</dbReference>
<dbReference type="Pfam" id="PF13403">
    <property type="entry name" value="Hint_2"/>
    <property type="match status" value="1"/>
</dbReference>
<reference evidence="2 3" key="1">
    <citation type="submission" date="2012-10" db="EMBL/GenBank/DDBJ databases">
        <title>Genome sequencing of Tanticharoenia sakaeratensis NBRC 103193.</title>
        <authorList>
            <person name="Azuma Y."/>
            <person name="Hadano H."/>
            <person name="Hirakawa H."/>
            <person name="Matsushita K."/>
        </authorList>
    </citation>
    <scope>NUCLEOTIDE SEQUENCE [LARGE SCALE GENOMIC DNA]</scope>
    <source>
        <strain evidence="2 3">NBRC 103193</strain>
    </source>
</reference>
<accession>A0A0D6MHL5</accession>
<dbReference type="STRING" id="1231623.Tasa_004_020"/>
<evidence type="ECO:0000313" key="3">
    <source>
        <dbReference type="Proteomes" id="UP000032679"/>
    </source>
</evidence>
<feature type="domain" description="Hedgehog/Intein (Hint)" evidence="1">
    <location>
        <begin position="168"/>
        <end position="308"/>
    </location>
</feature>
<comment type="caution">
    <text evidence="2">The sequence shown here is derived from an EMBL/GenBank/DDBJ whole genome shotgun (WGS) entry which is preliminary data.</text>
</comment>
<protein>
    <recommendedName>
        <fullName evidence="1">Hedgehog/Intein (Hint) domain-containing protein</fullName>
    </recommendedName>
</protein>
<dbReference type="Proteomes" id="UP000032679">
    <property type="component" value="Unassembled WGS sequence"/>
</dbReference>
<dbReference type="SUPFAM" id="SSF51294">
    <property type="entry name" value="Hedgehog/intein (Hint) domain"/>
    <property type="match status" value="1"/>
</dbReference>
<sequence length="506" mass="52974">MYAGNGNPAANAAGGNTISSGGTLIVGSGGNTSSDTILSGGVVSFTSGAYDTYGGETVSYGGRVIFGYGAQLSGTAATVSSGGTVEIVNGVNYGSSGVVNILEGGVVDFNAIKYSAGNTYSGVVSGNRLAAYVNGGFTAYIYLSTSAYNGQTFSGSVDAYDGGLDITICYLGGTMIRMADDSETAVEDIAIGDSVQTFVDGAETAQAVTWVGAKRQIVRAGVPDDQAGYPVRVRMGALSDGVPHKDLLVTADHCLYLDGAFVPVRMLVNGGSIDYDRSITDYTYYHVETERHAIISADGALAETYLDTGNRHGFSQPGQIVVLNSRSLDWHRDAAAPLCVDQAFVEPLHARLAQRSGTVSASPVTQADPELHLVTNDGRTIRAHRQAGRHVLFMLPAGTTGVHLRSRTARPCDTVGPFVDDRRDLGVLVGAVTLWSGDESRAVDTHLTGDHDGWAGREPGAHRWTTGDAFLPLEESMRDGALLSVEVQAGGPYLVEVNQDDVRNVA</sequence>
<dbReference type="EMBL" id="BALE01000004">
    <property type="protein sequence ID" value="GAN52955.1"/>
    <property type="molecule type" value="Genomic_DNA"/>
</dbReference>
<evidence type="ECO:0000259" key="1">
    <source>
        <dbReference type="Pfam" id="PF13403"/>
    </source>
</evidence>
<gene>
    <name evidence="2" type="ORF">Tasa_004_020</name>
</gene>
<dbReference type="Gene3D" id="2.160.20.20">
    <property type="match status" value="1"/>
</dbReference>
<name>A0A0D6MHL5_9PROT</name>
<keyword evidence="3" id="KW-1185">Reference proteome</keyword>
<organism evidence="2 3">
    <name type="scientific">Tanticharoenia sakaeratensis NBRC 103193</name>
    <dbReference type="NCBI Taxonomy" id="1231623"/>
    <lineage>
        <taxon>Bacteria</taxon>
        <taxon>Pseudomonadati</taxon>
        <taxon>Pseudomonadota</taxon>
        <taxon>Alphaproteobacteria</taxon>
        <taxon>Acetobacterales</taxon>
        <taxon>Acetobacteraceae</taxon>
        <taxon>Tanticharoenia</taxon>
    </lineage>
</organism>
<dbReference type="AlphaFoldDB" id="A0A0D6MHL5"/>
<dbReference type="InterPro" id="IPR036844">
    <property type="entry name" value="Hint_dom_sf"/>
</dbReference>